<organism evidence="1 2">
    <name type="scientific">Clostridium faecium</name>
    <dbReference type="NCBI Taxonomy" id="2762223"/>
    <lineage>
        <taxon>Bacteria</taxon>
        <taxon>Bacillati</taxon>
        <taxon>Bacillota</taxon>
        <taxon>Clostridia</taxon>
        <taxon>Eubacteriales</taxon>
        <taxon>Clostridiaceae</taxon>
        <taxon>Clostridium</taxon>
    </lineage>
</organism>
<gene>
    <name evidence="1" type="ORF">H9637_14065</name>
</gene>
<reference evidence="1 2" key="1">
    <citation type="submission" date="2020-08" db="EMBL/GenBank/DDBJ databases">
        <title>A Genomic Blueprint of the Chicken Gut Microbiome.</title>
        <authorList>
            <person name="Gilroy R."/>
            <person name="Ravi A."/>
            <person name="Getino M."/>
            <person name="Pursley I."/>
            <person name="Horton D.L."/>
            <person name="Alikhan N.-F."/>
            <person name="Baker D."/>
            <person name="Gharbi K."/>
            <person name="Hall N."/>
            <person name="Watson M."/>
            <person name="Adriaenssens E.M."/>
            <person name="Foster-Nyarko E."/>
            <person name="Jarju S."/>
            <person name="Secka A."/>
            <person name="Antonio M."/>
            <person name="Oren A."/>
            <person name="Chaudhuri R."/>
            <person name="La Ragione R.M."/>
            <person name="Hildebrand F."/>
            <person name="Pallen M.J."/>
        </authorList>
    </citation>
    <scope>NUCLEOTIDE SEQUENCE [LARGE SCALE GENOMIC DNA]</scope>
    <source>
        <strain evidence="1 2">N37</strain>
    </source>
</reference>
<proteinExistence type="predicted"/>
<keyword evidence="2" id="KW-1185">Reference proteome</keyword>
<evidence type="ECO:0000313" key="2">
    <source>
        <dbReference type="Proteomes" id="UP000627166"/>
    </source>
</evidence>
<protein>
    <submittedName>
        <fullName evidence="1">Uncharacterized protein</fullName>
    </submittedName>
</protein>
<dbReference type="EMBL" id="JACSQB010000113">
    <property type="protein sequence ID" value="MBD8048149.1"/>
    <property type="molecule type" value="Genomic_DNA"/>
</dbReference>
<sequence>MKMGKVKEICSDEYRELTIKREFLNEAGHFRVVDTTETNCVICGKGFNDPENHEQGKEIWFHNVGDKNEENGFCYGFCDKCYRHFKKAILNDIVSELRC</sequence>
<comment type="caution">
    <text evidence="1">The sequence shown here is derived from an EMBL/GenBank/DDBJ whole genome shotgun (WGS) entry which is preliminary data.</text>
</comment>
<accession>A0ABR8YV66</accession>
<name>A0ABR8YV66_9CLOT</name>
<dbReference type="Proteomes" id="UP000627166">
    <property type="component" value="Unassembled WGS sequence"/>
</dbReference>
<evidence type="ECO:0000313" key="1">
    <source>
        <dbReference type="EMBL" id="MBD8048149.1"/>
    </source>
</evidence>